<evidence type="ECO:0000256" key="2">
    <source>
        <dbReference type="ARBA" id="ARBA00023002"/>
    </source>
</evidence>
<keyword evidence="4" id="KW-1185">Reference proteome</keyword>
<dbReference type="FunFam" id="3.40.50.720:FF:000084">
    <property type="entry name" value="Short-chain dehydrogenase reductase"/>
    <property type="match status" value="1"/>
</dbReference>
<dbReference type="Proteomes" id="UP000665020">
    <property type="component" value="Chromosome"/>
</dbReference>
<dbReference type="InterPro" id="IPR036291">
    <property type="entry name" value="NAD(P)-bd_dom_sf"/>
</dbReference>
<dbReference type="GO" id="GO:0016616">
    <property type="term" value="F:oxidoreductase activity, acting on the CH-OH group of donors, NAD or NADP as acceptor"/>
    <property type="evidence" value="ECO:0007669"/>
    <property type="project" value="TreeGrafter"/>
</dbReference>
<evidence type="ECO:0000256" key="1">
    <source>
        <dbReference type="ARBA" id="ARBA00006484"/>
    </source>
</evidence>
<dbReference type="GO" id="GO:0008206">
    <property type="term" value="P:bile acid metabolic process"/>
    <property type="evidence" value="ECO:0007669"/>
    <property type="project" value="UniProtKB-ARBA"/>
</dbReference>
<dbReference type="InterPro" id="IPR020904">
    <property type="entry name" value="Sc_DH/Rdtase_CS"/>
</dbReference>
<dbReference type="PRINTS" id="PR00080">
    <property type="entry name" value="SDRFAMILY"/>
</dbReference>
<accession>A0A8A7KDF1</accession>
<keyword evidence="2" id="KW-0560">Oxidoreductase</keyword>
<name>A0A8A7KDF1_9FIRM</name>
<proteinExistence type="inferred from homology"/>
<dbReference type="PROSITE" id="PS00061">
    <property type="entry name" value="ADH_SHORT"/>
    <property type="match status" value="1"/>
</dbReference>
<dbReference type="InterPro" id="IPR002347">
    <property type="entry name" value="SDR_fam"/>
</dbReference>
<evidence type="ECO:0000313" key="3">
    <source>
        <dbReference type="EMBL" id="QTL99883.1"/>
    </source>
</evidence>
<protein>
    <submittedName>
        <fullName evidence="3">SDR family oxidoreductase</fullName>
    </submittedName>
</protein>
<dbReference type="PRINTS" id="PR00081">
    <property type="entry name" value="GDHRDH"/>
</dbReference>
<reference evidence="3" key="1">
    <citation type="submission" date="2019-12" db="EMBL/GenBank/DDBJ databases">
        <authorList>
            <person name="zhang j."/>
            <person name="sun C.M."/>
        </authorList>
    </citation>
    <scope>NUCLEOTIDE SEQUENCE</scope>
    <source>
        <strain evidence="3">NS-1</strain>
    </source>
</reference>
<dbReference type="PANTHER" id="PTHR42760:SF5">
    <property type="entry name" value="2-DEHYDRO-3-DEOXY-D-GLUCONATE 5-DEHYDROGENASE"/>
    <property type="match status" value="1"/>
</dbReference>
<comment type="similarity">
    <text evidence="1">Belongs to the short-chain dehydrogenases/reductases (SDR) family.</text>
</comment>
<dbReference type="AlphaFoldDB" id="A0A8A7KDF1"/>
<dbReference type="Gene3D" id="3.40.50.720">
    <property type="entry name" value="NAD(P)-binding Rossmann-like Domain"/>
    <property type="match status" value="1"/>
</dbReference>
<dbReference type="KEGG" id="ifn:GM661_01280"/>
<dbReference type="EMBL" id="CP046640">
    <property type="protein sequence ID" value="QTL99883.1"/>
    <property type="molecule type" value="Genomic_DNA"/>
</dbReference>
<dbReference type="PANTHER" id="PTHR42760">
    <property type="entry name" value="SHORT-CHAIN DEHYDROGENASES/REDUCTASES FAMILY MEMBER"/>
    <property type="match status" value="1"/>
</dbReference>
<gene>
    <name evidence="3" type="ORF">GM661_01280</name>
</gene>
<organism evidence="3 4">
    <name type="scientific">Iocasia fonsfrigidae</name>
    <dbReference type="NCBI Taxonomy" id="2682810"/>
    <lineage>
        <taxon>Bacteria</taxon>
        <taxon>Bacillati</taxon>
        <taxon>Bacillota</taxon>
        <taxon>Clostridia</taxon>
        <taxon>Halanaerobiales</taxon>
        <taxon>Halanaerobiaceae</taxon>
        <taxon>Iocasia</taxon>
    </lineage>
</organism>
<dbReference type="SUPFAM" id="SSF51735">
    <property type="entry name" value="NAD(P)-binding Rossmann-fold domains"/>
    <property type="match status" value="1"/>
</dbReference>
<dbReference type="Pfam" id="PF13561">
    <property type="entry name" value="adh_short_C2"/>
    <property type="match status" value="1"/>
</dbReference>
<sequence>MFDVTGKRVIVTGAAQGLGYGMAEGFLESGSEVVLMDISDKLDQVVKDFKEKGYKAHTVKGDLSDRLDIQRMFDDAMKIMDGVDVLVTAAGIQRRHRSDKFPIEDWDAVIAVNLTAVFLMDQLCAKKMIEQGKGKIINIASMVSWFGGINVPAYTAAKGGVAQMTKTMGNDWAALGVNVNAIAPGYMATEMNQKLIKDEERSKEITDRIPAKRWGTPDDMKGIALFLASSASDYLSGAVIPVDGGYLCR</sequence>
<evidence type="ECO:0000313" key="4">
    <source>
        <dbReference type="Proteomes" id="UP000665020"/>
    </source>
</evidence>